<evidence type="ECO:0000259" key="1">
    <source>
        <dbReference type="Pfam" id="PF23156"/>
    </source>
</evidence>
<dbReference type="AlphaFoldDB" id="A0A7J6WS60"/>
<feature type="domain" description="DUF7054" evidence="1">
    <location>
        <begin position="2"/>
        <end position="64"/>
    </location>
</feature>
<gene>
    <name evidence="2" type="ORF">FRX31_010181</name>
</gene>
<organism evidence="2 3">
    <name type="scientific">Thalictrum thalictroides</name>
    <name type="common">Rue-anemone</name>
    <name type="synonym">Anemone thalictroides</name>
    <dbReference type="NCBI Taxonomy" id="46969"/>
    <lineage>
        <taxon>Eukaryota</taxon>
        <taxon>Viridiplantae</taxon>
        <taxon>Streptophyta</taxon>
        <taxon>Embryophyta</taxon>
        <taxon>Tracheophyta</taxon>
        <taxon>Spermatophyta</taxon>
        <taxon>Magnoliopsida</taxon>
        <taxon>Ranunculales</taxon>
        <taxon>Ranunculaceae</taxon>
        <taxon>Thalictroideae</taxon>
        <taxon>Thalictrum</taxon>
    </lineage>
</organism>
<evidence type="ECO:0000313" key="2">
    <source>
        <dbReference type="EMBL" id="KAF5200231.1"/>
    </source>
</evidence>
<keyword evidence="3" id="KW-1185">Reference proteome</keyword>
<dbReference type="OrthoDB" id="1885101at2759"/>
<comment type="caution">
    <text evidence="2">The sequence shown here is derived from an EMBL/GenBank/DDBJ whole genome shotgun (WGS) entry which is preliminary data.</text>
</comment>
<protein>
    <submittedName>
        <fullName evidence="2">Ppr containing protein</fullName>
    </submittedName>
</protein>
<dbReference type="InterPro" id="IPR055482">
    <property type="entry name" value="DUF7054"/>
</dbReference>
<dbReference type="InterPro" id="IPR040358">
    <property type="entry name" value="At4g22758-like"/>
</dbReference>
<reference evidence="2 3" key="1">
    <citation type="submission" date="2020-06" db="EMBL/GenBank/DDBJ databases">
        <title>Transcriptomic and genomic resources for Thalictrum thalictroides and T. hernandezii: Facilitating candidate gene discovery in an emerging model plant lineage.</title>
        <authorList>
            <person name="Arias T."/>
            <person name="Riano-Pachon D.M."/>
            <person name="Di Stilio V.S."/>
        </authorList>
    </citation>
    <scope>NUCLEOTIDE SEQUENCE [LARGE SCALE GENOMIC DNA]</scope>
    <source>
        <strain evidence="3">cv. WT478/WT964</strain>
        <tissue evidence="2">Leaves</tissue>
    </source>
</reference>
<dbReference type="EMBL" id="JABWDY010011005">
    <property type="protein sequence ID" value="KAF5200231.1"/>
    <property type="molecule type" value="Genomic_DNA"/>
</dbReference>
<dbReference type="Pfam" id="PF23156">
    <property type="entry name" value="DUF7054"/>
    <property type="match status" value="1"/>
</dbReference>
<dbReference type="PANTHER" id="PTHR33270:SF6">
    <property type="entry name" value="OS02G0448600 PROTEIN"/>
    <property type="match status" value="1"/>
</dbReference>
<sequence length="77" mass="8492">MMILNVTVEGSPGPVGTLVKLRASVEDTIKLVVDKYSKEGRSPQLGRDNVSFLDLHHSHFSLENKQVQSSNPTNKCI</sequence>
<accession>A0A7J6WS60</accession>
<dbReference type="Proteomes" id="UP000554482">
    <property type="component" value="Unassembled WGS sequence"/>
</dbReference>
<dbReference type="PANTHER" id="PTHR33270">
    <property type="entry name" value="BNAC05G50380D PROTEIN"/>
    <property type="match status" value="1"/>
</dbReference>
<name>A0A7J6WS60_THATH</name>
<proteinExistence type="predicted"/>
<evidence type="ECO:0000313" key="3">
    <source>
        <dbReference type="Proteomes" id="UP000554482"/>
    </source>
</evidence>